<protein>
    <submittedName>
        <fullName evidence="1">Uncharacterized protein</fullName>
    </submittedName>
</protein>
<evidence type="ECO:0000313" key="1">
    <source>
        <dbReference type="EMBL" id="VSC32546.1"/>
    </source>
</evidence>
<accession>A0A0T8SGY7</accession>
<proteinExistence type="predicted"/>
<gene>
    <name evidence="1" type="ORF">SAMEA3390019_01366</name>
</gene>
<dbReference type="Pfam" id="PF19570">
    <property type="entry name" value="DUF6088"/>
    <property type="match status" value="1"/>
</dbReference>
<reference evidence="1 2" key="1">
    <citation type="submission" date="2019-04" db="EMBL/GenBank/DDBJ databases">
        <authorList>
            <consortium name="Pathogen Informatics"/>
        </authorList>
    </citation>
    <scope>NUCLEOTIDE SEQUENCE [LARGE SCALE GENOMIC DNA]</scope>
    <source>
        <strain evidence="1 2">GPSC148</strain>
    </source>
</reference>
<dbReference type="Proteomes" id="UP000311674">
    <property type="component" value="Unassembled WGS sequence"/>
</dbReference>
<dbReference type="InterPro" id="IPR045738">
    <property type="entry name" value="DUF6088"/>
</dbReference>
<evidence type="ECO:0000313" key="2">
    <source>
        <dbReference type="Proteomes" id="UP000311674"/>
    </source>
</evidence>
<sequence>MASVDDVADAIARKYNWTIAPSGNTALNLLGLSTQVPAKWTYISDGRYASFTVGKARIEFKHRNNGDISNMSTLTAMVIQSVKAMGKENITSRQIDYLRKKLSEQKKSTLLAESKTTSVWVYSIIKKISEV</sequence>
<organism evidence="1 2">
    <name type="scientific">Streptococcus pneumoniae</name>
    <dbReference type="NCBI Taxonomy" id="1313"/>
    <lineage>
        <taxon>Bacteria</taxon>
        <taxon>Bacillati</taxon>
        <taxon>Bacillota</taxon>
        <taxon>Bacilli</taxon>
        <taxon>Lactobacillales</taxon>
        <taxon>Streptococcaceae</taxon>
        <taxon>Streptococcus</taxon>
    </lineage>
</organism>
<dbReference type="AlphaFoldDB" id="A0A0T8SGY7"/>
<dbReference type="EMBL" id="CABBMN010000010">
    <property type="protein sequence ID" value="VSC32546.1"/>
    <property type="molecule type" value="Genomic_DNA"/>
</dbReference>
<name>A0A0T8SGY7_STREE</name>